<reference evidence="1 2" key="1">
    <citation type="journal article" date="2021" name="BMC Genomics">
        <title>Datura genome reveals duplications of psychoactive alkaloid biosynthetic genes and high mutation rate following tissue culture.</title>
        <authorList>
            <person name="Rajewski A."/>
            <person name="Carter-House D."/>
            <person name="Stajich J."/>
            <person name="Litt A."/>
        </authorList>
    </citation>
    <scope>NUCLEOTIDE SEQUENCE [LARGE SCALE GENOMIC DNA]</scope>
    <source>
        <strain evidence="1">AR-01</strain>
    </source>
</reference>
<evidence type="ECO:0000313" key="2">
    <source>
        <dbReference type="Proteomes" id="UP000823775"/>
    </source>
</evidence>
<keyword evidence="2" id="KW-1185">Reference proteome</keyword>
<evidence type="ECO:0000313" key="1">
    <source>
        <dbReference type="EMBL" id="MCE2054885.1"/>
    </source>
</evidence>
<proteinExistence type="predicted"/>
<comment type="caution">
    <text evidence="1">The sequence shown here is derived from an EMBL/GenBank/DDBJ whole genome shotgun (WGS) entry which is preliminary data.</text>
</comment>
<protein>
    <submittedName>
        <fullName evidence="1">Uncharacterized protein</fullName>
    </submittedName>
</protein>
<dbReference type="EMBL" id="JACEIK010006001">
    <property type="protein sequence ID" value="MCE2054885.1"/>
    <property type="molecule type" value="Genomic_DNA"/>
</dbReference>
<dbReference type="Proteomes" id="UP000823775">
    <property type="component" value="Unassembled WGS sequence"/>
</dbReference>
<organism evidence="1 2">
    <name type="scientific">Datura stramonium</name>
    <name type="common">Jimsonweed</name>
    <name type="synonym">Common thornapple</name>
    <dbReference type="NCBI Taxonomy" id="4076"/>
    <lineage>
        <taxon>Eukaryota</taxon>
        <taxon>Viridiplantae</taxon>
        <taxon>Streptophyta</taxon>
        <taxon>Embryophyta</taxon>
        <taxon>Tracheophyta</taxon>
        <taxon>Spermatophyta</taxon>
        <taxon>Magnoliopsida</taxon>
        <taxon>eudicotyledons</taxon>
        <taxon>Gunneridae</taxon>
        <taxon>Pentapetalae</taxon>
        <taxon>asterids</taxon>
        <taxon>lamiids</taxon>
        <taxon>Solanales</taxon>
        <taxon>Solanaceae</taxon>
        <taxon>Solanoideae</taxon>
        <taxon>Datureae</taxon>
        <taxon>Datura</taxon>
    </lineage>
</organism>
<gene>
    <name evidence="1" type="ORF">HAX54_041589</name>
</gene>
<sequence>MTISYSPVRCGEIPMEHWFDQMVASVHCFDPTLHWRFSDQDRRLVALLPMEHLPQFTVSKQRVNDSLRIPSCNSPVLCR</sequence>
<feature type="non-terminal residue" evidence="1">
    <location>
        <position position="79"/>
    </location>
</feature>
<name>A0ABS8VZI9_DATST</name>
<accession>A0ABS8VZI9</accession>